<dbReference type="PANTHER" id="PTHR34406">
    <property type="entry name" value="PROTEIN YCEI"/>
    <property type="match status" value="1"/>
</dbReference>
<dbReference type="InterPro" id="IPR036761">
    <property type="entry name" value="TTHA0802/YceI-like_sf"/>
</dbReference>
<feature type="chain" id="PRO_5039637963" evidence="1">
    <location>
        <begin position="25"/>
        <end position="208"/>
    </location>
</feature>
<evidence type="ECO:0000259" key="2">
    <source>
        <dbReference type="SMART" id="SM00867"/>
    </source>
</evidence>
<feature type="signal peptide" evidence="1">
    <location>
        <begin position="1"/>
        <end position="24"/>
    </location>
</feature>
<comment type="caution">
    <text evidence="3">The sequence shown here is derived from an EMBL/GenBank/DDBJ whole genome shotgun (WGS) entry which is preliminary data.</text>
</comment>
<dbReference type="Proteomes" id="UP000886674">
    <property type="component" value="Unassembled WGS sequence"/>
</dbReference>
<sequence length="208" mass="23028">MIKIPIGPALVLFLVFGLSQSVSASDYVIDTEGGHAYIQFKISHLGFSWLTGRFNRFSGDFSYDENNPSAATVEVVIDTRSIDSNHAERDKHLRDEDFLNVAAYPEARFISRSFNEHGEGKATLVGDLTLRGVTRPVRIEVDHVGAGTDPWGGYRRGFSGRTRIVLVDFGITKYLGATAKAVELSLGIEGIRKRSKNRSRRPGGLRTR</sequence>
<gene>
    <name evidence="3" type="ORF">JAY77_14960</name>
</gene>
<dbReference type="EMBL" id="JAEPCR010000067">
    <property type="protein sequence ID" value="MCG7979431.1"/>
    <property type="molecule type" value="Genomic_DNA"/>
</dbReference>
<name>A0A9E4NLC3_9GAMM</name>
<accession>A0A9E4NLC3</accession>
<keyword evidence="1" id="KW-0732">Signal</keyword>
<reference evidence="3" key="1">
    <citation type="journal article" date="2021" name="Proc. Natl. Acad. Sci. U.S.A.">
        <title>Global biogeography of chemosynthetic symbionts reveals both localized and globally distributed symbiont groups. .</title>
        <authorList>
            <person name="Osvatic J.T."/>
            <person name="Wilkins L.G.E."/>
            <person name="Leibrecht L."/>
            <person name="Leray M."/>
            <person name="Zauner S."/>
            <person name="Polzin J."/>
            <person name="Camacho Y."/>
            <person name="Gros O."/>
            <person name="van Gils J.A."/>
            <person name="Eisen J.A."/>
            <person name="Petersen J.M."/>
            <person name="Yuen B."/>
        </authorList>
    </citation>
    <scope>NUCLEOTIDE SEQUENCE</scope>
    <source>
        <strain evidence="3">MAGclacostrist055</strain>
    </source>
</reference>
<dbReference type="SMART" id="SM00867">
    <property type="entry name" value="YceI"/>
    <property type="match status" value="1"/>
</dbReference>
<protein>
    <submittedName>
        <fullName evidence="3">YceI family protein</fullName>
    </submittedName>
</protein>
<evidence type="ECO:0000256" key="1">
    <source>
        <dbReference type="SAM" id="SignalP"/>
    </source>
</evidence>
<dbReference type="NCBIfam" id="NF002994">
    <property type="entry name" value="PRK03757.1"/>
    <property type="match status" value="1"/>
</dbReference>
<dbReference type="InterPro" id="IPR007372">
    <property type="entry name" value="Lipid/polyisoprenoid-bd_YceI"/>
</dbReference>
<dbReference type="PANTHER" id="PTHR34406:SF1">
    <property type="entry name" value="PROTEIN YCEI"/>
    <property type="match status" value="1"/>
</dbReference>
<dbReference type="Gene3D" id="2.40.128.110">
    <property type="entry name" value="Lipid/polyisoprenoid-binding, YceI-like"/>
    <property type="match status" value="1"/>
</dbReference>
<evidence type="ECO:0000313" key="4">
    <source>
        <dbReference type="Proteomes" id="UP000886674"/>
    </source>
</evidence>
<organism evidence="3 4">
    <name type="scientific">Candidatus Thiodiazotropha taylori</name>
    <dbReference type="NCBI Taxonomy" id="2792791"/>
    <lineage>
        <taxon>Bacteria</taxon>
        <taxon>Pseudomonadati</taxon>
        <taxon>Pseudomonadota</taxon>
        <taxon>Gammaproteobacteria</taxon>
        <taxon>Chromatiales</taxon>
        <taxon>Sedimenticolaceae</taxon>
        <taxon>Candidatus Thiodiazotropha</taxon>
    </lineage>
</organism>
<dbReference type="AlphaFoldDB" id="A0A9E4NLC3"/>
<evidence type="ECO:0000313" key="3">
    <source>
        <dbReference type="EMBL" id="MCG7979431.1"/>
    </source>
</evidence>
<proteinExistence type="predicted"/>
<dbReference type="SUPFAM" id="SSF101874">
    <property type="entry name" value="YceI-like"/>
    <property type="match status" value="1"/>
</dbReference>
<feature type="domain" description="Lipid/polyisoprenoid-binding YceI-like" evidence="2">
    <location>
        <begin position="26"/>
        <end position="191"/>
    </location>
</feature>
<dbReference type="Pfam" id="PF04264">
    <property type="entry name" value="YceI"/>
    <property type="match status" value="1"/>
</dbReference>